<gene>
    <name evidence="4" type="ORF">O9K51_04601</name>
</gene>
<dbReference type="AlphaFoldDB" id="A0AB34FWA9"/>
<dbReference type="SUPFAM" id="SSF49344">
    <property type="entry name" value="CBD9-like"/>
    <property type="match status" value="1"/>
</dbReference>
<keyword evidence="5" id="KW-1185">Reference proteome</keyword>
<accession>A0AB34FWA9</accession>
<dbReference type="EMBL" id="JAQHRD010000003">
    <property type="protein sequence ID" value="KAJ6443422.1"/>
    <property type="molecule type" value="Genomic_DNA"/>
</dbReference>
<organism evidence="4 5">
    <name type="scientific">Purpureocillium lavendulum</name>
    <dbReference type="NCBI Taxonomy" id="1247861"/>
    <lineage>
        <taxon>Eukaryota</taxon>
        <taxon>Fungi</taxon>
        <taxon>Dikarya</taxon>
        <taxon>Ascomycota</taxon>
        <taxon>Pezizomycotina</taxon>
        <taxon>Sordariomycetes</taxon>
        <taxon>Hypocreomycetidae</taxon>
        <taxon>Hypocreales</taxon>
        <taxon>Ophiocordycipitaceae</taxon>
        <taxon>Purpureocillium</taxon>
    </lineage>
</organism>
<feature type="transmembrane region" description="Helical" evidence="1">
    <location>
        <begin position="230"/>
        <end position="253"/>
    </location>
</feature>
<evidence type="ECO:0000313" key="5">
    <source>
        <dbReference type="Proteomes" id="UP001163105"/>
    </source>
</evidence>
<name>A0AB34FWA9_9HYPO</name>
<feature type="signal peptide" evidence="2">
    <location>
        <begin position="1"/>
        <end position="25"/>
    </location>
</feature>
<keyword evidence="1" id="KW-0472">Membrane</keyword>
<evidence type="ECO:0000259" key="3">
    <source>
        <dbReference type="Pfam" id="PF16010"/>
    </source>
</evidence>
<keyword evidence="2" id="KW-0732">Signal</keyword>
<keyword evidence="1" id="KW-0812">Transmembrane</keyword>
<evidence type="ECO:0000313" key="4">
    <source>
        <dbReference type="EMBL" id="KAJ6443422.1"/>
    </source>
</evidence>
<dbReference type="Proteomes" id="UP001163105">
    <property type="component" value="Unassembled WGS sequence"/>
</dbReference>
<dbReference type="Gene3D" id="2.60.40.1210">
    <property type="entry name" value="Cellobiose dehydrogenase, cytochrome domain"/>
    <property type="match status" value="1"/>
</dbReference>
<evidence type="ECO:0000256" key="1">
    <source>
        <dbReference type="SAM" id="Phobius"/>
    </source>
</evidence>
<comment type="caution">
    <text evidence="4">The sequence shown here is derived from an EMBL/GenBank/DDBJ whole genome shotgun (WGS) entry which is preliminary data.</text>
</comment>
<dbReference type="CDD" id="cd09630">
    <property type="entry name" value="CDH_like_cytochrome"/>
    <property type="match status" value="1"/>
</dbReference>
<proteinExistence type="predicted"/>
<dbReference type="PANTHER" id="PTHR47797:SF3">
    <property type="entry name" value="CYTOCHROME B561 DOMAIN-CONTAINING PROTEIN"/>
    <property type="match status" value="1"/>
</dbReference>
<evidence type="ECO:0000256" key="2">
    <source>
        <dbReference type="SAM" id="SignalP"/>
    </source>
</evidence>
<reference evidence="4" key="1">
    <citation type="submission" date="2023-01" db="EMBL/GenBank/DDBJ databases">
        <title>The growth and conidiation of Purpureocillium lavendulum are regulated by nitrogen source and histone H3K14 acetylation.</title>
        <authorList>
            <person name="Tang P."/>
            <person name="Han J."/>
            <person name="Zhang C."/>
            <person name="Tang P."/>
            <person name="Qi F."/>
            <person name="Zhang K."/>
            <person name="Liang L."/>
        </authorList>
    </citation>
    <scope>NUCLEOTIDE SEQUENCE</scope>
    <source>
        <strain evidence="4">YMF1.00683</strain>
    </source>
</reference>
<dbReference type="PANTHER" id="PTHR47797">
    <property type="entry name" value="DEHYDROGENASE, PUTATIVE (AFU_ORTHOLOGUE AFUA_8G05805)-RELATED"/>
    <property type="match status" value="1"/>
</dbReference>
<feature type="chain" id="PRO_5044281612" evidence="2">
    <location>
        <begin position="26"/>
        <end position="275"/>
    </location>
</feature>
<dbReference type="InterPro" id="IPR015920">
    <property type="entry name" value="Cellobiose_DH-like_cyt"/>
</dbReference>
<dbReference type="Pfam" id="PF16010">
    <property type="entry name" value="CDH-cyt"/>
    <property type="match status" value="1"/>
</dbReference>
<sequence>MICIQKPIWARAITCLLGMASLAQASLQYCHQDDELPMHMCVAVDAHYNRSSQATDVLATFGYQVVHRGGWTSVGLGSSMYGALVVIGLVNAQGKPTLEIRRATGHLEPQSSSHLPPWTVPSLAVNASGWFESSFRIYGCDSWLAVQGQDKSVQPFIWATYLGEEVHAASAAAGLGMHDEKGLFSLDLGSLVAKNGPMEASQLPVIEFGKANDHAEIDGASAGYQERRSYLFHLHGLALGLDVFVLLCISYVARKRDEEEKQEAEVRLLDEAEGS</sequence>
<keyword evidence="1" id="KW-1133">Transmembrane helix</keyword>
<protein>
    <submittedName>
        <fullName evidence="4">Eukaryotic cytochrome b561 domain-containing protein</fullName>
    </submittedName>
</protein>
<feature type="domain" description="Cellobiose dehydrogenase-like cytochrome" evidence="3">
    <location>
        <begin position="48"/>
        <end position="190"/>
    </location>
</feature>